<evidence type="ECO:0000313" key="1">
    <source>
        <dbReference type="EMBL" id="CEP08170.1"/>
    </source>
</evidence>
<dbReference type="EMBL" id="LN719426">
    <property type="protein sequence ID" value="CEP08170.1"/>
    <property type="molecule type" value="Genomic_DNA"/>
</dbReference>
<keyword evidence="2" id="KW-1185">Reference proteome</keyword>
<name>A0A0B7MY03_9FUNG</name>
<sequence length="139" mass="16047">MINHVCGRFPHLQSEKRIQKRHVVKALRLHRYYQKFTTQHKRQLEAKSFIKLVGNCISQLRADSVHVVDEYRYTISGSSFLESTEKQGHKLLSGTLKQIPSAVVCFNPKCPRRLTQRATTSDRDANGAKNILLIEFLQI</sequence>
<dbReference type="AlphaFoldDB" id="A0A0B7MY03"/>
<dbReference type="Proteomes" id="UP000054107">
    <property type="component" value="Unassembled WGS sequence"/>
</dbReference>
<accession>A0A0B7MY03</accession>
<organism evidence="1 2">
    <name type="scientific">Parasitella parasitica</name>
    <dbReference type="NCBI Taxonomy" id="35722"/>
    <lineage>
        <taxon>Eukaryota</taxon>
        <taxon>Fungi</taxon>
        <taxon>Fungi incertae sedis</taxon>
        <taxon>Mucoromycota</taxon>
        <taxon>Mucoromycotina</taxon>
        <taxon>Mucoromycetes</taxon>
        <taxon>Mucorales</taxon>
        <taxon>Mucorineae</taxon>
        <taxon>Mucoraceae</taxon>
        <taxon>Parasitella</taxon>
    </lineage>
</organism>
<reference evidence="1 2" key="1">
    <citation type="submission" date="2014-09" db="EMBL/GenBank/DDBJ databases">
        <authorList>
            <person name="Ellenberger Sabrina"/>
        </authorList>
    </citation>
    <scope>NUCLEOTIDE SEQUENCE [LARGE SCALE GENOMIC DNA]</scope>
    <source>
        <strain evidence="1 2">CBS 412.66</strain>
    </source>
</reference>
<gene>
    <name evidence="1" type="primary">PARPA_01479.1 scaffold 1359</name>
</gene>
<evidence type="ECO:0000313" key="2">
    <source>
        <dbReference type="Proteomes" id="UP000054107"/>
    </source>
</evidence>
<protein>
    <submittedName>
        <fullName evidence="1">Uncharacterized protein</fullName>
    </submittedName>
</protein>
<proteinExistence type="predicted"/>